<evidence type="ECO:0000256" key="7">
    <source>
        <dbReference type="RuleBase" id="RU003869"/>
    </source>
</evidence>
<evidence type="ECO:0000256" key="8">
    <source>
        <dbReference type="RuleBase" id="RU003870"/>
    </source>
</evidence>
<dbReference type="AlphaFoldDB" id="A0A934K7X3"/>
<evidence type="ECO:0000256" key="5">
    <source>
        <dbReference type="ARBA" id="ARBA00023274"/>
    </source>
</evidence>
<keyword evidence="3 6" id="KW-0694">RNA-binding</keyword>
<dbReference type="InterPro" id="IPR002358">
    <property type="entry name" value="Ribosomal_uL6_CS"/>
</dbReference>
<feature type="domain" description="Large ribosomal subunit protein uL6 alpha-beta" evidence="9">
    <location>
        <begin position="90"/>
        <end position="164"/>
    </location>
</feature>
<comment type="similarity">
    <text evidence="1 6 7">Belongs to the universal ribosomal protein uL6 family.</text>
</comment>
<dbReference type="PIRSF" id="PIRSF002162">
    <property type="entry name" value="Ribosomal_L6"/>
    <property type="match status" value="1"/>
</dbReference>
<feature type="domain" description="Large ribosomal subunit protein uL6 alpha-beta" evidence="9">
    <location>
        <begin position="12"/>
        <end position="82"/>
    </location>
</feature>
<dbReference type="PRINTS" id="PR00059">
    <property type="entry name" value="RIBOSOMALL6"/>
</dbReference>
<dbReference type="GO" id="GO:0019843">
    <property type="term" value="F:rRNA binding"/>
    <property type="evidence" value="ECO:0007669"/>
    <property type="project" value="UniProtKB-UniRule"/>
</dbReference>
<dbReference type="RefSeq" id="WP_338176489.1">
    <property type="nucleotide sequence ID" value="NZ_JAEKNQ010000013.1"/>
</dbReference>
<protein>
    <recommendedName>
        <fullName evidence="6">Large ribosomal subunit protein uL6</fullName>
    </recommendedName>
</protein>
<evidence type="ECO:0000313" key="10">
    <source>
        <dbReference type="EMBL" id="MBJ7602097.1"/>
    </source>
</evidence>
<reference evidence="10 11" key="1">
    <citation type="submission" date="2020-10" db="EMBL/GenBank/DDBJ databases">
        <title>Ca. Dormibacterota MAGs.</title>
        <authorList>
            <person name="Montgomery K."/>
        </authorList>
    </citation>
    <scope>NUCLEOTIDE SEQUENCE [LARGE SCALE GENOMIC DNA]</scope>
    <source>
        <strain evidence="10">SC8811_S16_3</strain>
    </source>
</reference>
<dbReference type="GO" id="GO:0002181">
    <property type="term" value="P:cytoplasmic translation"/>
    <property type="evidence" value="ECO:0007669"/>
    <property type="project" value="TreeGrafter"/>
</dbReference>
<dbReference type="FunFam" id="3.90.930.12:FF:000002">
    <property type="entry name" value="50S ribosomal protein L6"/>
    <property type="match status" value="1"/>
</dbReference>
<dbReference type="PROSITE" id="PS00525">
    <property type="entry name" value="RIBOSOMAL_L6_1"/>
    <property type="match status" value="1"/>
</dbReference>
<name>A0A934K7X3_9BACT</name>
<evidence type="ECO:0000256" key="4">
    <source>
        <dbReference type="ARBA" id="ARBA00022980"/>
    </source>
</evidence>
<dbReference type="SUPFAM" id="SSF56053">
    <property type="entry name" value="Ribosomal protein L6"/>
    <property type="match status" value="2"/>
</dbReference>
<keyword evidence="5 6" id="KW-0687">Ribonucleoprotein</keyword>
<dbReference type="GO" id="GO:0003735">
    <property type="term" value="F:structural constituent of ribosome"/>
    <property type="evidence" value="ECO:0007669"/>
    <property type="project" value="UniProtKB-UniRule"/>
</dbReference>
<comment type="caution">
    <text evidence="10">The sequence shown here is derived from an EMBL/GenBank/DDBJ whole genome shotgun (WGS) entry which is preliminary data.</text>
</comment>
<dbReference type="InterPro" id="IPR019906">
    <property type="entry name" value="Ribosomal_uL6_bac-type"/>
</dbReference>
<dbReference type="Pfam" id="PF00347">
    <property type="entry name" value="Ribosomal_L6"/>
    <property type="match status" value="2"/>
</dbReference>
<dbReference type="PANTHER" id="PTHR11655">
    <property type="entry name" value="60S/50S RIBOSOMAL PROTEIN L6/L9"/>
    <property type="match status" value="1"/>
</dbReference>
<dbReference type="GO" id="GO:0022625">
    <property type="term" value="C:cytosolic large ribosomal subunit"/>
    <property type="evidence" value="ECO:0007669"/>
    <property type="project" value="UniProtKB-UniRule"/>
</dbReference>
<dbReference type="InterPro" id="IPR000702">
    <property type="entry name" value="Ribosomal_uL6-like"/>
</dbReference>
<dbReference type="InterPro" id="IPR036789">
    <property type="entry name" value="Ribosomal_uL6-like_a/b-dom_sf"/>
</dbReference>
<dbReference type="EMBL" id="JAEKNQ010000013">
    <property type="protein sequence ID" value="MBJ7602097.1"/>
    <property type="molecule type" value="Genomic_DNA"/>
</dbReference>
<dbReference type="PANTHER" id="PTHR11655:SF14">
    <property type="entry name" value="LARGE RIBOSOMAL SUBUNIT PROTEIN UL6M"/>
    <property type="match status" value="1"/>
</dbReference>
<dbReference type="NCBIfam" id="TIGR03654">
    <property type="entry name" value="L6_bact"/>
    <property type="match status" value="1"/>
</dbReference>
<comment type="function">
    <text evidence="6 8">This protein binds to the 23S rRNA, and is important in its secondary structure. It is located near the subunit interface in the base of the L7/L12 stalk, and near the tRNA binding site of the peptidyltransferase center.</text>
</comment>
<dbReference type="HAMAP" id="MF_01365_B">
    <property type="entry name" value="Ribosomal_uL6_B"/>
    <property type="match status" value="1"/>
</dbReference>
<sequence length="181" mass="19415">MSRIGKLPIPLPSGVDFTVERNHVTATGPKGTLARALPAQISVKVADGSIVCERPTDGREHRSLHGLTRTLVANMVMGVATGFRKDLELVGVGYRAAKQGNELVLNLGFSHPVRITPPEGIDIEVTDPTHFAVVGANKEHVGQLAAKLRKLRPPEPYKGKGMMYRGEVVRRKAGKAGKGAK</sequence>
<evidence type="ECO:0000256" key="6">
    <source>
        <dbReference type="HAMAP-Rule" id="MF_01365"/>
    </source>
</evidence>
<gene>
    <name evidence="6 10" type="primary">rplF</name>
    <name evidence="10" type="ORF">JF888_02710</name>
</gene>
<evidence type="ECO:0000313" key="11">
    <source>
        <dbReference type="Proteomes" id="UP000620075"/>
    </source>
</evidence>
<dbReference type="FunFam" id="3.90.930.12:FF:000001">
    <property type="entry name" value="50S ribosomal protein L6"/>
    <property type="match status" value="1"/>
</dbReference>
<proteinExistence type="inferred from homology"/>
<organism evidence="10 11">
    <name type="scientific">Candidatus Dormiibacter inghamiae</name>
    <dbReference type="NCBI Taxonomy" id="3127013"/>
    <lineage>
        <taxon>Bacteria</taxon>
        <taxon>Bacillati</taxon>
        <taxon>Candidatus Dormiibacterota</taxon>
        <taxon>Candidatus Dormibacteria</taxon>
        <taxon>Candidatus Dormibacterales</taxon>
        <taxon>Candidatus Dormibacteraceae</taxon>
        <taxon>Candidatus Dormiibacter</taxon>
    </lineage>
</organism>
<accession>A0A934K7X3</accession>
<evidence type="ECO:0000256" key="1">
    <source>
        <dbReference type="ARBA" id="ARBA00009356"/>
    </source>
</evidence>
<dbReference type="Gene3D" id="3.90.930.12">
    <property type="entry name" value="Ribosomal protein L6, alpha-beta domain"/>
    <property type="match status" value="2"/>
</dbReference>
<evidence type="ECO:0000256" key="3">
    <source>
        <dbReference type="ARBA" id="ARBA00022884"/>
    </source>
</evidence>
<keyword evidence="4 6" id="KW-0689">Ribosomal protein</keyword>
<evidence type="ECO:0000256" key="2">
    <source>
        <dbReference type="ARBA" id="ARBA00022730"/>
    </source>
</evidence>
<dbReference type="InterPro" id="IPR020040">
    <property type="entry name" value="Ribosomal_uL6_a/b-dom"/>
</dbReference>
<comment type="subunit">
    <text evidence="6">Part of the 50S ribosomal subunit.</text>
</comment>
<evidence type="ECO:0000259" key="9">
    <source>
        <dbReference type="Pfam" id="PF00347"/>
    </source>
</evidence>
<dbReference type="Proteomes" id="UP000620075">
    <property type="component" value="Unassembled WGS sequence"/>
</dbReference>
<keyword evidence="2 6" id="KW-0699">rRNA-binding</keyword>